<dbReference type="AlphaFoldDB" id="A0A1H7QJT9"/>
<name>A0A1H7QJT9_9RHOB</name>
<dbReference type="CDD" id="cd00093">
    <property type="entry name" value="HTH_XRE"/>
    <property type="match status" value="1"/>
</dbReference>
<dbReference type="STRING" id="188906.SAMN04488526_2801"/>
<dbReference type="OrthoDB" id="9794834at2"/>
<dbReference type="InterPro" id="IPR052345">
    <property type="entry name" value="Rad_response_metalloprotease"/>
</dbReference>
<evidence type="ECO:0000259" key="2">
    <source>
        <dbReference type="PROSITE" id="PS50943"/>
    </source>
</evidence>
<sequence length="368" mass="40467">MATQLIGARIKALREERKLSQDDLAQLFGFKDRQTVSAIETGERRVTADELMLAVEKLGATLEYFTDPFMLVGEGRFSWRQTNVSAGVLNGYERNAGRWIAAFRAIAPQVGRAAPLLRRSLGLTKRSSFEDAMEAGERFVAEFELGDVPAARLAEVMERELGILVLMVDAFEGISGAACRLPELDVVLINRKEVVGRRHFDLAHELFHILTWDAMPPEHSEEAKETGGNRVEQLANNFASAVLMPQAVLGRFGDWASLEDGELISQLNATAEELQVTASALKWRLVALSELKPARAKALNDAALRNNGRDVGDAEVPVLFSKPFMEVIGLAVDEGRVSTRRAAGLLDQTVEDLTDLFFAHGVEPPAEL</sequence>
<evidence type="ECO:0000256" key="1">
    <source>
        <dbReference type="ARBA" id="ARBA00007227"/>
    </source>
</evidence>
<dbReference type="InterPro" id="IPR001387">
    <property type="entry name" value="Cro/C1-type_HTH"/>
</dbReference>
<dbReference type="GO" id="GO:0003677">
    <property type="term" value="F:DNA binding"/>
    <property type="evidence" value="ECO:0007669"/>
    <property type="project" value="InterPro"/>
</dbReference>
<gene>
    <name evidence="3" type="ORF">SAMN04488526_2801</name>
</gene>
<dbReference type="Gene3D" id="1.10.10.2910">
    <property type="match status" value="1"/>
</dbReference>
<protein>
    <recommendedName>
        <fullName evidence="2">HTH cro/C1-type domain-containing protein</fullName>
    </recommendedName>
</protein>
<dbReference type="Proteomes" id="UP000199283">
    <property type="component" value="Unassembled WGS sequence"/>
</dbReference>
<reference evidence="3 4" key="1">
    <citation type="submission" date="2016-10" db="EMBL/GenBank/DDBJ databases">
        <authorList>
            <person name="de Groot N.N."/>
        </authorList>
    </citation>
    <scope>NUCLEOTIDE SEQUENCE [LARGE SCALE GENOMIC DNA]</scope>
    <source>
        <strain evidence="3 4">DSM 14858</strain>
    </source>
</reference>
<dbReference type="RefSeq" id="WP_092763763.1">
    <property type="nucleotide sequence ID" value="NZ_FNZQ01000005.1"/>
</dbReference>
<dbReference type="EMBL" id="FNZQ01000005">
    <property type="protein sequence ID" value="SEL47855.1"/>
    <property type="molecule type" value="Genomic_DNA"/>
</dbReference>
<proteinExistence type="inferred from homology"/>
<keyword evidence="4" id="KW-1185">Reference proteome</keyword>
<comment type="similarity">
    <text evidence="1">Belongs to the short-chain fatty acyl-CoA assimilation regulator (ScfR) family.</text>
</comment>
<accession>A0A1H7QJT9</accession>
<dbReference type="Pfam" id="PF01381">
    <property type="entry name" value="HTH_3"/>
    <property type="match status" value="1"/>
</dbReference>
<dbReference type="SUPFAM" id="SSF47413">
    <property type="entry name" value="lambda repressor-like DNA-binding domains"/>
    <property type="match status" value="1"/>
</dbReference>
<dbReference type="InterPro" id="IPR010982">
    <property type="entry name" value="Lambda_DNA-bd_dom_sf"/>
</dbReference>
<dbReference type="Pfam" id="PF06114">
    <property type="entry name" value="Peptidase_M78"/>
    <property type="match status" value="1"/>
</dbReference>
<evidence type="ECO:0000313" key="3">
    <source>
        <dbReference type="EMBL" id="SEL47855.1"/>
    </source>
</evidence>
<dbReference type="PANTHER" id="PTHR43236">
    <property type="entry name" value="ANTITOXIN HIGA1"/>
    <property type="match status" value="1"/>
</dbReference>
<dbReference type="Gene3D" id="1.10.260.40">
    <property type="entry name" value="lambda repressor-like DNA-binding domains"/>
    <property type="match status" value="1"/>
</dbReference>
<evidence type="ECO:0000313" key="4">
    <source>
        <dbReference type="Proteomes" id="UP000199283"/>
    </source>
</evidence>
<dbReference type="InterPro" id="IPR010359">
    <property type="entry name" value="IrrE_HExxH"/>
</dbReference>
<dbReference type="PROSITE" id="PS50943">
    <property type="entry name" value="HTH_CROC1"/>
    <property type="match status" value="1"/>
</dbReference>
<dbReference type="PANTHER" id="PTHR43236:SF1">
    <property type="entry name" value="BLL7220 PROTEIN"/>
    <property type="match status" value="1"/>
</dbReference>
<feature type="domain" description="HTH cro/C1-type" evidence="2">
    <location>
        <begin position="10"/>
        <end position="65"/>
    </location>
</feature>
<organism evidence="3 4">
    <name type="scientific">Jannaschia helgolandensis</name>
    <dbReference type="NCBI Taxonomy" id="188906"/>
    <lineage>
        <taxon>Bacteria</taxon>
        <taxon>Pseudomonadati</taxon>
        <taxon>Pseudomonadota</taxon>
        <taxon>Alphaproteobacteria</taxon>
        <taxon>Rhodobacterales</taxon>
        <taxon>Roseobacteraceae</taxon>
        <taxon>Jannaschia</taxon>
    </lineage>
</organism>
<dbReference type="SMART" id="SM00530">
    <property type="entry name" value="HTH_XRE"/>
    <property type="match status" value="1"/>
</dbReference>